<accession>A0A3A6QZI6</accession>
<gene>
    <name evidence="1" type="ORF">DZ860_03805</name>
</gene>
<dbReference type="Proteomes" id="UP000273252">
    <property type="component" value="Unassembled WGS sequence"/>
</dbReference>
<evidence type="ECO:0000313" key="1">
    <source>
        <dbReference type="EMBL" id="RJX74267.1"/>
    </source>
</evidence>
<dbReference type="EMBL" id="QVMU01000002">
    <property type="protein sequence ID" value="RJX74267.1"/>
    <property type="molecule type" value="Genomic_DNA"/>
</dbReference>
<reference evidence="1 2" key="1">
    <citation type="submission" date="2018-08" db="EMBL/GenBank/DDBJ databases">
        <title>Vibrio isolated from the Eastern China Marginal Seas.</title>
        <authorList>
            <person name="Li Y."/>
        </authorList>
    </citation>
    <scope>NUCLEOTIDE SEQUENCE [LARGE SCALE GENOMIC DNA]</scope>
    <source>
        <strain evidence="1 2">BEI233</strain>
    </source>
</reference>
<proteinExistence type="predicted"/>
<dbReference type="SUPFAM" id="SSF54523">
    <property type="entry name" value="Pili subunits"/>
    <property type="match status" value="1"/>
</dbReference>
<evidence type="ECO:0000313" key="2">
    <source>
        <dbReference type="Proteomes" id="UP000273252"/>
    </source>
</evidence>
<dbReference type="Pfam" id="PF16732">
    <property type="entry name" value="ComP_DUS"/>
    <property type="match status" value="1"/>
</dbReference>
<dbReference type="InterPro" id="IPR031982">
    <property type="entry name" value="PilE-like"/>
</dbReference>
<comment type="caution">
    <text evidence="1">The sequence shown here is derived from an EMBL/GenBank/DDBJ whole genome shotgun (WGS) entry which is preliminary data.</text>
</comment>
<keyword evidence="2" id="KW-1185">Reference proteome</keyword>
<name>A0A3A6QZI6_9VIBR</name>
<dbReference type="RefSeq" id="WP_120029603.1">
    <property type="nucleotide sequence ID" value="NZ_QVMU01000002.1"/>
</dbReference>
<organism evidence="1 2">
    <name type="scientific">Vibrio sinensis</name>
    <dbReference type="NCBI Taxonomy" id="2302434"/>
    <lineage>
        <taxon>Bacteria</taxon>
        <taxon>Pseudomonadati</taxon>
        <taxon>Pseudomonadota</taxon>
        <taxon>Gammaproteobacteria</taxon>
        <taxon>Vibrionales</taxon>
        <taxon>Vibrionaceae</taxon>
        <taxon>Vibrio</taxon>
    </lineage>
</organism>
<dbReference type="GO" id="GO:0043683">
    <property type="term" value="P:type IV pilus assembly"/>
    <property type="evidence" value="ECO:0007669"/>
    <property type="project" value="InterPro"/>
</dbReference>
<protein>
    <submittedName>
        <fullName evidence="1">Prepilin-type cleavage/methylation domain-containing protein</fullName>
    </submittedName>
</protein>
<dbReference type="InterPro" id="IPR045584">
    <property type="entry name" value="Pilin-like"/>
</dbReference>
<dbReference type="Gene3D" id="3.30.700.10">
    <property type="entry name" value="Glycoprotein, Type 4 Pilin"/>
    <property type="match status" value="1"/>
</dbReference>
<sequence length="143" mass="16604">MIRRFKCNRKNKSVFGMTLIELLLVTVLITLLTLFSYPNITQYILRSHRTVAQTDMLKLQLQLEHNYHRRYDWNTLVSAGICTICDSDRERFSFSISSSAHMAYKITVTALPNKAQSEDTCLEQDKKMTLNVHNETSPSPCWN</sequence>
<dbReference type="AlphaFoldDB" id="A0A3A6QZI6"/>
<dbReference type="OrthoDB" id="5906095at2"/>